<feature type="transmembrane region" description="Helical" evidence="1">
    <location>
        <begin position="89"/>
        <end position="110"/>
    </location>
</feature>
<keyword evidence="1" id="KW-0812">Transmembrane</keyword>
<dbReference type="OrthoDB" id="9871328at2"/>
<keyword evidence="1" id="KW-1133">Transmembrane helix</keyword>
<feature type="transmembrane region" description="Helical" evidence="1">
    <location>
        <begin position="36"/>
        <end position="53"/>
    </location>
</feature>
<evidence type="ECO:0000256" key="1">
    <source>
        <dbReference type="SAM" id="Phobius"/>
    </source>
</evidence>
<dbReference type="AlphaFoldDB" id="A0A0U4DWA9"/>
<dbReference type="STRING" id="1472767.AOX59_14420"/>
<accession>A0A0U4DWA9</accession>
<dbReference type="EMBL" id="CP013862">
    <property type="protein sequence ID" value="ALX49656.1"/>
    <property type="molecule type" value="Genomic_DNA"/>
</dbReference>
<evidence type="ECO:0000313" key="3">
    <source>
        <dbReference type="Proteomes" id="UP000050331"/>
    </source>
</evidence>
<keyword evidence="1" id="KW-0472">Membrane</keyword>
<dbReference type="KEGG" id="lao:AOX59_14420"/>
<evidence type="ECO:0000313" key="2">
    <source>
        <dbReference type="EMBL" id="ALX49656.1"/>
    </source>
</evidence>
<reference evidence="2 3" key="1">
    <citation type="submission" date="2016-01" db="EMBL/GenBank/DDBJ databases">
        <title>Complete genome sequence of strain Lentibacillus amyloliquefaciens LAM0015T isolated from saline sediment.</title>
        <authorList>
            <person name="Wang J.-L."/>
            <person name="He M.-X."/>
        </authorList>
    </citation>
    <scope>NUCLEOTIDE SEQUENCE [LARGE SCALE GENOMIC DNA]</scope>
    <source>
        <strain evidence="2 3">LAM0015</strain>
    </source>
</reference>
<keyword evidence="3" id="KW-1185">Reference proteome</keyword>
<gene>
    <name evidence="2" type="ORF">AOX59_14420</name>
</gene>
<feature type="transmembrane region" description="Helical" evidence="1">
    <location>
        <begin position="65"/>
        <end position="83"/>
    </location>
</feature>
<organism evidence="2 3">
    <name type="scientific">Lentibacillus amyloliquefaciens</name>
    <dbReference type="NCBI Taxonomy" id="1472767"/>
    <lineage>
        <taxon>Bacteria</taxon>
        <taxon>Bacillati</taxon>
        <taxon>Bacillota</taxon>
        <taxon>Bacilli</taxon>
        <taxon>Bacillales</taxon>
        <taxon>Bacillaceae</taxon>
        <taxon>Lentibacillus</taxon>
    </lineage>
</organism>
<dbReference type="RefSeq" id="WP_068446622.1">
    <property type="nucleotide sequence ID" value="NZ_CP013862.1"/>
</dbReference>
<dbReference type="Proteomes" id="UP000050331">
    <property type="component" value="Chromosome"/>
</dbReference>
<protein>
    <submittedName>
        <fullName evidence="2">Uncharacterized protein</fullName>
    </submittedName>
</protein>
<name>A0A0U4DWA9_9BACI</name>
<sequence>MKLNVLPTISLTILTALLISDFFPNNPFFGYINNGYVFWALLVALGVILPLSYRSKGSNSHFQRIFPLAYLVLLLVVLTLLGGESAHGFAVNQSAFWVVVLLCTIDIISIRKEKGAKEI</sequence>
<proteinExistence type="predicted"/>